<dbReference type="Proteomes" id="UP000294980">
    <property type="component" value="Unassembled WGS sequence"/>
</dbReference>
<dbReference type="SUPFAM" id="SSF55874">
    <property type="entry name" value="ATPase domain of HSP90 chaperone/DNA topoisomerase II/histidine kinase"/>
    <property type="match status" value="1"/>
</dbReference>
<accession>A0A4R2KYH9</accession>
<dbReference type="GO" id="GO:0000155">
    <property type="term" value="F:phosphorelay sensor kinase activity"/>
    <property type="evidence" value="ECO:0007669"/>
    <property type="project" value="InterPro"/>
</dbReference>
<dbReference type="PANTHER" id="PTHR43065">
    <property type="entry name" value="SENSOR HISTIDINE KINASE"/>
    <property type="match status" value="1"/>
</dbReference>
<evidence type="ECO:0000256" key="3">
    <source>
        <dbReference type="ARBA" id="ARBA00022553"/>
    </source>
</evidence>
<dbReference type="PRINTS" id="PR00344">
    <property type="entry name" value="BCTRLSENSOR"/>
</dbReference>
<dbReference type="OrthoDB" id="9772100at2"/>
<dbReference type="PROSITE" id="PS50112">
    <property type="entry name" value="PAS"/>
    <property type="match status" value="1"/>
</dbReference>
<reference evidence="6 7" key="1">
    <citation type="submission" date="2019-03" db="EMBL/GenBank/DDBJ databases">
        <title>Genomic Encyclopedia of Type Strains, Phase IV (KMG-IV): sequencing the most valuable type-strain genomes for metagenomic binning, comparative biology and taxonomic classification.</title>
        <authorList>
            <person name="Goeker M."/>
        </authorList>
    </citation>
    <scope>NUCLEOTIDE SEQUENCE [LARGE SCALE GENOMIC DNA]</scope>
    <source>
        <strain evidence="6 7">DSM 23344</strain>
    </source>
</reference>
<keyword evidence="7" id="KW-1185">Reference proteome</keyword>
<dbReference type="InterPro" id="IPR003661">
    <property type="entry name" value="HisK_dim/P_dom"/>
</dbReference>
<evidence type="ECO:0000256" key="1">
    <source>
        <dbReference type="ARBA" id="ARBA00000085"/>
    </source>
</evidence>
<evidence type="ECO:0000259" key="5">
    <source>
        <dbReference type="PROSITE" id="PS50112"/>
    </source>
</evidence>
<feature type="domain" description="PAS" evidence="5">
    <location>
        <begin position="154"/>
        <end position="199"/>
    </location>
</feature>
<proteinExistence type="predicted"/>
<dbReference type="Gene3D" id="3.30.450.20">
    <property type="entry name" value="PAS domain"/>
    <property type="match status" value="2"/>
</dbReference>
<dbReference type="Pfam" id="PF08448">
    <property type="entry name" value="PAS_4"/>
    <property type="match status" value="1"/>
</dbReference>
<organism evidence="6 7">
    <name type="scientific">Chromatocurvus halotolerans</name>
    <dbReference type="NCBI Taxonomy" id="1132028"/>
    <lineage>
        <taxon>Bacteria</taxon>
        <taxon>Pseudomonadati</taxon>
        <taxon>Pseudomonadota</taxon>
        <taxon>Gammaproteobacteria</taxon>
        <taxon>Cellvibrionales</taxon>
        <taxon>Halieaceae</taxon>
        <taxon>Chromatocurvus</taxon>
    </lineage>
</organism>
<evidence type="ECO:0000259" key="4">
    <source>
        <dbReference type="PROSITE" id="PS50109"/>
    </source>
</evidence>
<gene>
    <name evidence="6" type="ORF">EV688_1216</name>
</gene>
<dbReference type="InterPro" id="IPR013656">
    <property type="entry name" value="PAS_4"/>
</dbReference>
<comment type="caution">
    <text evidence="6">The sequence shown here is derived from an EMBL/GenBank/DDBJ whole genome shotgun (WGS) entry which is preliminary data.</text>
</comment>
<keyword evidence="3" id="KW-0597">Phosphoprotein</keyword>
<dbReference type="NCBIfam" id="TIGR00229">
    <property type="entry name" value="sensory_box"/>
    <property type="match status" value="2"/>
</dbReference>
<dbReference type="SMART" id="SM00388">
    <property type="entry name" value="HisKA"/>
    <property type="match status" value="1"/>
</dbReference>
<dbReference type="SMART" id="SM00091">
    <property type="entry name" value="PAS"/>
    <property type="match status" value="2"/>
</dbReference>
<dbReference type="Gene3D" id="1.10.287.130">
    <property type="match status" value="1"/>
</dbReference>
<evidence type="ECO:0000313" key="6">
    <source>
        <dbReference type="EMBL" id="TCO71755.1"/>
    </source>
</evidence>
<dbReference type="InterPro" id="IPR035965">
    <property type="entry name" value="PAS-like_dom_sf"/>
</dbReference>
<dbReference type="PROSITE" id="PS50109">
    <property type="entry name" value="HIS_KIN"/>
    <property type="match status" value="1"/>
</dbReference>
<feature type="domain" description="Histidine kinase" evidence="4">
    <location>
        <begin position="283"/>
        <end position="505"/>
    </location>
</feature>
<comment type="catalytic activity">
    <reaction evidence="1">
        <text>ATP + protein L-histidine = ADP + protein N-phospho-L-histidine.</text>
        <dbReference type="EC" id="2.7.13.3"/>
    </reaction>
</comment>
<dbReference type="InterPro" id="IPR005467">
    <property type="entry name" value="His_kinase_dom"/>
</dbReference>
<dbReference type="SUPFAM" id="SSF55785">
    <property type="entry name" value="PYP-like sensor domain (PAS domain)"/>
    <property type="match status" value="2"/>
</dbReference>
<dbReference type="InterPro" id="IPR004358">
    <property type="entry name" value="Sig_transdc_His_kin-like_C"/>
</dbReference>
<name>A0A4R2KYH9_9GAMM</name>
<evidence type="ECO:0000256" key="2">
    <source>
        <dbReference type="ARBA" id="ARBA00012438"/>
    </source>
</evidence>
<dbReference type="Pfam" id="PF02518">
    <property type="entry name" value="HATPase_c"/>
    <property type="match status" value="1"/>
</dbReference>
<dbReference type="AlphaFoldDB" id="A0A4R2KYH9"/>
<dbReference type="InterPro" id="IPR036890">
    <property type="entry name" value="HATPase_C_sf"/>
</dbReference>
<dbReference type="RefSeq" id="WP_117319474.1">
    <property type="nucleotide sequence ID" value="NZ_QQSW01000028.1"/>
</dbReference>
<dbReference type="InterPro" id="IPR000014">
    <property type="entry name" value="PAS"/>
</dbReference>
<dbReference type="InterPro" id="IPR036097">
    <property type="entry name" value="HisK_dim/P_sf"/>
</dbReference>
<dbReference type="EMBL" id="SLWX01000021">
    <property type="protein sequence ID" value="TCO71755.1"/>
    <property type="molecule type" value="Genomic_DNA"/>
</dbReference>
<protein>
    <recommendedName>
        <fullName evidence="2">histidine kinase</fullName>
        <ecNumber evidence="2">2.7.13.3</ecNumber>
    </recommendedName>
</protein>
<dbReference type="Gene3D" id="3.30.565.10">
    <property type="entry name" value="Histidine kinase-like ATPase, C-terminal domain"/>
    <property type="match status" value="1"/>
</dbReference>
<sequence>MTGLQQAQLLFMRHPDPMWIYALDSLRFLLVNDAAVRIYGYSHDEFQRMTLRDIRPAADIPLLEANVRGVTQGLDEAGFWLHRRSDGELITVDITSEVIEYEGIRAELVLARNVTPLVDARREVAVLREAISLRVEGSAACGVDAGTFEDAQQLQQRLHRTLENMKDAFVTLNRQFVVTYANSAFARLVGSTVSGVMGRHAWSCFPGTADTAFGVAFKKALYAGERAAFTEYHPDTGAWLCVTSYPVPEGFAVYVQDVTERRELAQRMEQAEKLEAIGQLTGGIAHDFNNLLTVIIGNTDLLAEALADDPLRAMVDMTSAAAVRASDLVDSLLAFSRRQTLQPAALDINARIRALQPLLQRVLAANIDLSFDLAGNLAQTFVDAAKLDSALLNLAINARDAMPDGGQLRITTGNCVLDGSQIPDEPSVSAGAYVFLSVADTGCGMPQEDLGRAFEPFFTTKPVGKGTGLGLSMVHGFVRQSGGHVNLASTQGAGTVVTLYLPQIRAETASNS</sequence>
<dbReference type="SUPFAM" id="SSF47384">
    <property type="entry name" value="Homodimeric domain of signal transducing histidine kinase"/>
    <property type="match status" value="1"/>
</dbReference>
<evidence type="ECO:0000313" key="7">
    <source>
        <dbReference type="Proteomes" id="UP000294980"/>
    </source>
</evidence>
<dbReference type="PANTHER" id="PTHR43065:SF42">
    <property type="entry name" value="TWO-COMPONENT SENSOR PPRA"/>
    <property type="match status" value="1"/>
</dbReference>
<dbReference type="SMART" id="SM00387">
    <property type="entry name" value="HATPase_c"/>
    <property type="match status" value="1"/>
</dbReference>
<dbReference type="CDD" id="cd00130">
    <property type="entry name" value="PAS"/>
    <property type="match status" value="1"/>
</dbReference>
<dbReference type="Pfam" id="PF13188">
    <property type="entry name" value="PAS_8"/>
    <property type="match status" value="1"/>
</dbReference>
<dbReference type="EC" id="2.7.13.3" evidence="2"/>
<dbReference type="CDD" id="cd00082">
    <property type="entry name" value="HisKA"/>
    <property type="match status" value="1"/>
</dbReference>
<dbReference type="InterPro" id="IPR003594">
    <property type="entry name" value="HATPase_dom"/>
</dbReference>
<dbReference type="Pfam" id="PF00512">
    <property type="entry name" value="HisKA"/>
    <property type="match status" value="1"/>
</dbReference>